<dbReference type="SUPFAM" id="SSF53474">
    <property type="entry name" value="alpha/beta-Hydrolases"/>
    <property type="match status" value="1"/>
</dbReference>
<gene>
    <name evidence="2" type="ORF">QUV96_06025</name>
</gene>
<reference evidence="3" key="2">
    <citation type="submission" date="2023-06" db="EMBL/GenBank/DDBJ databases">
        <title>Identification and characterization of horizontal gene transfer across gut microbiota members of farm animals based on homology search.</title>
        <authorList>
            <person name="Zeman M."/>
            <person name="Kubasova T."/>
            <person name="Jahodarova E."/>
            <person name="Nykrynova M."/>
            <person name="Rychlik I."/>
        </authorList>
    </citation>
    <scope>NUCLEOTIDE SEQUENCE [LARGE SCALE GENOMIC DNA]</scope>
    <source>
        <strain evidence="3">ET39</strain>
    </source>
</reference>
<dbReference type="EMBL" id="JAUDCG010000021">
    <property type="protein sequence ID" value="MDM8157197.1"/>
    <property type="molecule type" value="Genomic_DNA"/>
</dbReference>
<dbReference type="Gene3D" id="3.40.50.1820">
    <property type="entry name" value="alpha/beta hydrolase"/>
    <property type="match status" value="2"/>
</dbReference>
<protein>
    <submittedName>
        <fullName evidence="2">Alpha/beta fold hydrolase</fullName>
    </submittedName>
</protein>
<proteinExistence type="predicted"/>
<dbReference type="InterPro" id="IPR050266">
    <property type="entry name" value="AB_hydrolase_sf"/>
</dbReference>
<keyword evidence="2" id="KW-0378">Hydrolase</keyword>
<dbReference type="GO" id="GO:0016787">
    <property type="term" value="F:hydrolase activity"/>
    <property type="evidence" value="ECO:0007669"/>
    <property type="project" value="UniProtKB-KW"/>
</dbReference>
<dbReference type="PANTHER" id="PTHR43798:SF33">
    <property type="entry name" value="HYDROLASE, PUTATIVE (AFU_ORTHOLOGUE AFUA_2G14860)-RELATED"/>
    <property type="match status" value="1"/>
</dbReference>
<dbReference type="PRINTS" id="PR00111">
    <property type="entry name" value="ABHYDROLASE"/>
</dbReference>
<accession>A0ABT7UC57</accession>
<name>A0ABT7UC57_9FIRM</name>
<organism evidence="2 3">
    <name type="scientific">Amedibacillus dolichus</name>
    <dbReference type="NCBI Taxonomy" id="31971"/>
    <lineage>
        <taxon>Bacteria</taxon>
        <taxon>Bacillati</taxon>
        <taxon>Bacillota</taxon>
        <taxon>Erysipelotrichia</taxon>
        <taxon>Erysipelotrichales</taxon>
        <taxon>Erysipelotrichaceae</taxon>
        <taxon>Amedibacillus</taxon>
    </lineage>
</organism>
<dbReference type="InterPro" id="IPR000073">
    <property type="entry name" value="AB_hydrolase_1"/>
</dbReference>
<evidence type="ECO:0000313" key="3">
    <source>
        <dbReference type="Proteomes" id="UP001529340"/>
    </source>
</evidence>
<dbReference type="Pfam" id="PF12697">
    <property type="entry name" value="Abhydrolase_6"/>
    <property type="match status" value="1"/>
</dbReference>
<dbReference type="PANTHER" id="PTHR43798">
    <property type="entry name" value="MONOACYLGLYCEROL LIPASE"/>
    <property type="match status" value="1"/>
</dbReference>
<feature type="domain" description="AB hydrolase-1" evidence="1">
    <location>
        <begin position="5"/>
        <end position="198"/>
    </location>
</feature>
<sequence length="209" mass="23367">MTKIWIHGSGHTSSSWNEVVENMRDSEDIVCPELSALLDGEAASYPHLYSSFVRYCNETEGKVDLCGLSLGGILALNYAIDHPDRVRSLVLIGTPHKVPKLLFRIQTVLFRLLPGSAFEGMAFNKRDTFILGSTMKQLDFRNELHMVRCPTLIICGEKDHANRRAAHVLSKHIQGATLRIIPQTGHVVNEENPKELARILDAYYAVNNG</sequence>
<reference evidence="2 3" key="1">
    <citation type="submission" date="2023-06" db="EMBL/GenBank/DDBJ databases">
        <title>Identification and characterization of horizontal gene transfer across gut microbiota members of farm animals based on homology search.</title>
        <authorList>
            <person name="Schwarzerova J."/>
            <person name="Nykrynova M."/>
            <person name="Jureckova K."/>
            <person name="Cejkova D."/>
            <person name="Rychlik I."/>
        </authorList>
    </citation>
    <scope>NUCLEOTIDE SEQUENCE [LARGE SCALE GENOMIC DNA]</scope>
    <source>
        <strain evidence="2 3">ET39</strain>
    </source>
</reference>
<comment type="caution">
    <text evidence="2">The sequence shown here is derived from an EMBL/GenBank/DDBJ whole genome shotgun (WGS) entry which is preliminary data.</text>
</comment>
<dbReference type="RefSeq" id="WP_289607660.1">
    <property type="nucleotide sequence ID" value="NZ_JAUDCG010000021.1"/>
</dbReference>
<evidence type="ECO:0000259" key="1">
    <source>
        <dbReference type="Pfam" id="PF12697"/>
    </source>
</evidence>
<dbReference type="Proteomes" id="UP001529340">
    <property type="component" value="Unassembled WGS sequence"/>
</dbReference>
<keyword evidence="3" id="KW-1185">Reference proteome</keyword>
<dbReference type="InterPro" id="IPR029058">
    <property type="entry name" value="AB_hydrolase_fold"/>
</dbReference>
<evidence type="ECO:0000313" key="2">
    <source>
        <dbReference type="EMBL" id="MDM8157197.1"/>
    </source>
</evidence>
<reference evidence="2 3" key="3">
    <citation type="submission" date="2023-06" db="EMBL/GenBank/DDBJ databases">
        <authorList>
            <person name="Zeman M."/>
            <person name="Kubasova T."/>
            <person name="Jahodarova E."/>
            <person name="Nykrynova M."/>
            <person name="Rychlik I."/>
        </authorList>
    </citation>
    <scope>NUCLEOTIDE SEQUENCE [LARGE SCALE GENOMIC DNA]</scope>
    <source>
        <strain evidence="2 3">ET39</strain>
    </source>
</reference>